<keyword evidence="2" id="KW-0808">Transferase</keyword>
<sequence>MEIIVNKHLVDFFNKNKLYSGINGVRFKENDKIIVPNEGYLEEYSSFNQGNVLCQMGAFSYSNAAIARTDLKIGRYCSIAAHLNFRKTHHPLNILSTSSFTYDGYFIIFRKAKEVFQSNFQTQTYRDFVVADKPTIFMDDVYVCTNACLKPGITLHTGCVVGQNAMVTKDVPPYAVVAGNPGRIVKYRFDEKTIERLLKLKWWEYNFCDFDKIDLKLDINHYLDKLEARIENKEIYPFKPKKFDFQEIIEISKHKTQISISKAIEKSKILSAKAQIHNHLSYKLGNAMIKNSKHFKDYIKLPLTLLNINKKHKKEQEIFRIMTQFNPSLALPKLEQCSDYKEALKEKECFTYKLGLALIKAHKNWHRGGVFELFSQRAA</sequence>
<dbReference type="InterPro" id="IPR011004">
    <property type="entry name" value="Trimer_LpxA-like_sf"/>
</dbReference>
<dbReference type="InterPro" id="IPR050179">
    <property type="entry name" value="Trans_hexapeptide_repeat"/>
</dbReference>
<name>A0A1W6BUT4_9BACT</name>
<comment type="similarity">
    <text evidence="1">Belongs to the transferase hexapeptide repeat family.</text>
</comment>
<dbReference type="eggNOG" id="COG1216">
    <property type="taxonomic scope" value="Bacteria"/>
</dbReference>
<evidence type="ECO:0000256" key="1">
    <source>
        <dbReference type="ARBA" id="ARBA00007274"/>
    </source>
</evidence>
<dbReference type="SUPFAM" id="SSF51161">
    <property type="entry name" value="Trimeric LpxA-like enzymes"/>
    <property type="match status" value="1"/>
</dbReference>
<dbReference type="eggNOG" id="COG0110">
    <property type="taxonomic scope" value="Bacteria"/>
</dbReference>
<evidence type="ECO:0000313" key="2">
    <source>
        <dbReference type="EMBL" id="ARJ55850.1"/>
    </source>
</evidence>
<dbReference type="KEGG" id="ccun:CCUN_0194"/>
<reference evidence="2 3" key="1">
    <citation type="submission" date="2017-04" db="EMBL/GenBank/DDBJ databases">
        <title>Complete genome sequence of the Campylobacter cuniculorum type strain LMG24588.</title>
        <authorList>
            <person name="Miller W.G."/>
            <person name="Yee E."/>
            <person name="Revez J."/>
            <person name="Bono J.L."/>
            <person name="Rossi M."/>
        </authorList>
    </citation>
    <scope>NUCLEOTIDE SEQUENCE [LARGE SCALE GENOMIC DNA]</scope>
    <source>
        <strain evidence="2 3">LMG 24588</strain>
    </source>
</reference>
<dbReference type="EMBL" id="CP020867">
    <property type="protein sequence ID" value="ARJ55850.1"/>
    <property type="molecule type" value="Genomic_DNA"/>
</dbReference>
<dbReference type="GO" id="GO:0016740">
    <property type="term" value="F:transferase activity"/>
    <property type="evidence" value="ECO:0007669"/>
    <property type="project" value="UniProtKB-KW"/>
</dbReference>
<proteinExistence type="inferred from homology"/>
<dbReference type="Proteomes" id="UP000192902">
    <property type="component" value="Chromosome"/>
</dbReference>
<dbReference type="PANTHER" id="PTHR43300">
    <property type="entry name" value="ACETYLTRANSFERASE"/>
    <property type="match status" value="1"/>
</dbReference>
<gene>
    <name evidence="2" type="ORF">CCUN_0194</name>
</gene>
<dbReference type="PANTHER" id="PTHR43300:SF11">
    <property type="entry name" value="ACETYLTRANSFERASE RV3034C-RELATED"/>
    <property type="match status" value="1"/>
</dbReference>
<dbReference type="Gene3D" id="2.160.10.10">
    <property type="entry name" value="Hexapeptide repeat proteins"/>
    <property type="match status" value="1"/>
</dbReference>
<organism evidence="2 3">
    <name type="scientific">Campylobacter cuniculorum DSM 23162 = LMG 24588</name>
    <dbReference type="NCBI Taxonomy" id="1121267"/>
    <lineage>
        <taxon>Bacteria</taxon>
        <taxon>Pseudomonadati</taxon>
        <taxon>Campylobacterota</taxon>
        <taxon>Epsilonproteobacteria</taxon>
        <taxon>Campylobacterales</taxon>
        <taxon>Campylobacteraceae</taxon>
        <taxon>Campylobacter</taxon>
    </lineage>
</organism>
<dbReference type="CDD" id="cd03349">
    <property type="entry name" value="LbH_XAT"/>
    <property type="match status" value="1"/>
</dbReference>
<dbReference type="STRING" id="1121267.CCUN_0194"/>
<accession>A0A1W6BUT4</accession>
<protein>
    <submittedName>
        <fullName evidence="2">Acetyltransferase</fullName>
    </submittedName>
</protein>
<dbReference type="RefSeq" id="WP_051521669.1">
    <property type="nucleotide sequence ID" value="NZ_CP020867.1"/>
</dbReference>
<dbReference type="AlphaFoldDB" id="A0A1W6BUT4"/>
<evidence type="ECO:0000313" key="3">
    <source>
        <dbReference type="Proteomes" id="UP000192902"/>
    </source>
</evidence>